<protein>
    <submittedName>
        <fullName evidence="1">Uncharacterized protein</fullName>
    </submittedName>
</protein>
<organism evidence="1 2">
    <name type="scientific">Eragrostis curvula</name>
    <name type="common">weeping love grass</name>
    <dbReference type="NCBI Taxonomy" id="38414"/>
    <lineage>
        <taxon>Eukaryota</taxon>
        <taxon>Viridiplantae</taxon>
        <taxon>Streptophyta</taxon>
        <taxon>Embryophyta</taxon>
        <taxon>Tracheophyta</taxon>
        <taxon>Spermatophyta</taxon>
        <taxon>Magnoliopsida</taxon>
        <taxon>Liliopsida</taxon>
        <taxon>Poales</taxon>
        <taxon>Poaceae</taxon>
        <taxon>PACMAD clade</taxon>
        <taxon>Chloridoideae</taxon>
        <taxon>Eragrostideae</taxon>
        <taxon>Eragrostidinae</taxon>
        <taxon>Eragrostis</taxon>
    </lineage>
</organism>
<comment type="caution">
    <text evidence="1">The sequence shown here is derived from an EMBL/GenBank/DDBJ whole genome shotgun (WGS) entry which is preliminary data.</text>
</comment>
<evidence type="ECO:0000313" key="2">
    <source>
        <dbReference type="Proteomes" id="UP000324897"/>
    </source>
</evidence>
<dbReference type="AlphaFoldDB" id="A0A5J9TS96"/>
<name>A0A5J9TS96_9POAL</name>
<dbReference type="EMBL" id="RWGY01000031">
    <property type="protein sequence ID" value="TVU14224.1"/>
    <property type="molecule type" value="Genomic_DNA"/>
</dbReference>
<dbReference type="Proteomes" id="UP000324897">
    <property type="component" value="Unassembled WGS sequence"/>
</dbReference>
<proteinExistence type="predicted"/>
<gene>
    <name evidence="1" type="ORF">EJB05_37679</name>
</gene>
<keyword evidence="2" id="KW-1185">Reference proteome</keyword>
<reference evidence="1 2" key="1">
    <citation type="journal article" date="2019" name="Sci. Rep.">
        <title>A high-quality genome of Eragrostis curvula grass provides insights into Poaceae evolution and supports new strategies to enhance forage quality.</title>
        <authorList>
            <person name="Carballo J."/>
            <person name="Santos B.A.C.M."/>
            <person name="Zappacosta D."/>
            <person name="Garbus I."/>
            <person name="Selva J.P."/>
            <person name="Gallo C.A."/>
            <person name="Diaz A."/>
            <person name="Albertini E."/>
            <person name="Caccamo M."/>
            <person name="Echenique V."/>
        </authorList>
    </citation>
    <scope>NUCLEOTIDE SEQUENCE [LARGE SCALE GENOMIC DNA]</scope>
    <source>
        <strain evidence="2">cv. Victoria</strain>
        <tissue evidence="1">Leaf</tissue>
    </source>
</reference>
<accession>A0A5J9TS96</accession>
<sequence length="178" mass="20215">METYGMERTGGATPLPFFLVSYCNTKQGWPQRISLGFLTAYMVHNRPLMMMCCKAIASIETWHHVRLSDFNYCSKESIDKNIYLFNRGDMLISIIKTTYNELKMAVEGGFAVLEELTIIAASQIPLIFQQGHPDGPHPLILSVMAIQQQLHQPLTKADDDLQNYDLAAHAAIPWWRPT</sequence>
<dbReference type="Gramene" id="TVU14224">
    <property type="protein sequence ID" value="TVU14224"/>
    <property type="gene ID" value="EJB05_37679"/>
</dbReference>
<evidence type="ECO:0000313" key="1">
    <source>
        <dbReference type="EMBL" id="TVU14224.1"/>
    </source>
</evidence>